<dbReference type="PRINTS" id="PR00080">
    <property type="entry name" value="SDRFAMILY"/>
</dbReference>
<dbReference type="CDD" id="cd05233">
    <property type="entry name" value="SDR_c"/>
    <property type="match status" value="1"/>
</dbReference>
<sequence length="251" mass="25900">MNDTQWDYSGKTVVITGGGSGIGAELAVAFAGAGARVIIGGRNSDRLHAVCARQSGIEAREVDVTRPEAMDTLFADLNTVDVVIANAGAAHSAPVHKTSFEDWQSMLAVNLSGVFLTLQAGLARVQAGGRLLAVASTAGLKGYPYVAPYCAAKHGVIGLVRSLALEIGDKGITVNALCPGFTDTPLLEDSLQTIMDKTGRSREKAYALLARRNPQGRLVTTEEVVATALWAASPGASAINGQALAIAGGEV</sequence>
<accession>A0A4Z0WEK1</accession>
<dbReference type="SUPFAM" id="SSF51735">
    <property type="entry name" value="NAD(P)-binding Rossmann-fold domains"/>
    <property type="match status" value="1"/>
</dbReference>
<evidence type="ECO:0000313" key="4">
    <source>
        <dbReference type="Proteomes" id="UP000297475"/>
    </source>
</evidence>
<dbReference type="Pfam" id="PF13561">
    <property type="entry name" value="adh_short_C2"/>
    <property type="match status" value="1"/>
</dbReference>
<dbReference type="Gene3D" id="3.40.50.720">
    <property type="entry name" value="NAD(P)-binding Rossmann-like Domain"/>
    <property type="match status" value="1"/>
</dbReference>
<dbReference type="GO" id="GO:0032787">
    <property type="term" value="P:monocarboxylic acid metabolic process"/>
    <property type="evidence" value="ECO:0007669"/>
    <property type="project" value="UniProtKB-ARBA"/>
</dbReference>
<dbReference type="InterPro" id="IPR036291">
    <property type="entry name" value="NAD(P)-bd_dom_sf"/>
</dbReference>
<keyword evidence="4" id="KW-1185">Reference proteome</keyword>
<evidence type="ECO:0000313" key="3">
    <source>
        <dbReference type="EMBL" id="TGG93361.1"/>
    </source>
</evidence>
<dbReference type="PROSITE" id="PS00061">
    <property type="entry name" value="ADH_SHORT"/>
    <property type="match status" value="1"/>
</dbReference>
<dbReference type="InterPro" id="IPR057326">
    <property type="entry name" value="KR_dom"/>
</dbReference>
<name>A0A4Z0WEK1_9GAMM</name>
<dbReference type="OrthoDB" id="9804774at2"/>
<dbReference type="RefSeq" id="WP_135483070.1">
    <property type="nucleotide sequence ID" value="NZ_SRMF01000003.1"/>
</dbReference>
<protein>
    <submittedName>
        <fullName evidence="3">SDR family oxidoreductase</fullName>
    </submittedName>
</protein>
<dbReference type="PANTHER" id="PTHR42879:SF2">
    <property type="entry name" value="3-OXOACYL-[ACYL-CARRIER-PROTEIN] REDUCTASE FABG"/>
    <property type="match status" value="1"/>
</dbReference>
<comment type="similarity">
    <text evidence="1">Belongs to the short-chain dehydrogenases/reductases (SDR) family.</text>
</comment>
<dbReference type="FunFam" id="3.40.50.720:FF:000084">
    <property type="entry name" value="Short-chain dehydrogenase reductase"/>
    <property type="match status" value="1"/>
</dbReference>
<organism evidence="3 4">
    <name type="scientific">Natronospirillum operosum</name>
    <dbReference type="NCBI Taxonomy" id="2759953"/>
    <lineage>
        <taxon>Bacteria</taxon>
        <taxon>Pseudomonadati</taxon>
        <taxon>Pseudomonadota</taxon>
        <taxon>Gammaproteobacteria</taxon>
        <taxon>Oceanospirillales</taxon>
        <taxon>Natronospirillaceae</taxon>
        <taxon>Natronospirillum</taxon>
    </lineage>
</organism>
<dbReference type="AlphaFoldDB" id="A0A4Z0WEK1"/>
<reference evidence="3 4" key="1">
    <citation type="submission" date="2019-04" db="EMBL/GenBank/DDBJ databases">
        <title>Natronospirillum operosus gen. nov., sp. nov., a haloalkaliphilic satellite isolated from decaying biomass of laboratory culture of cyanobacterium Geitlerinema sp. and proposal of Natronospirillaceae fam. nov. and Saccharospirillaceae fam. nov.</title>
        <authorList>
            <person name="Kevbrin V."/>
            <person name="Boltyanskaya Y."/>
            <person name="Koziaeva V."/>
            <person name="Grouzdev D.S."/>
            <person name="Park M."/>
            <person name="Cho J."/>
        </authorList>
    </citation>
    <scope>NUCLEOTIDE SEQUENCE [LARGE SCALE GENOMIC DNA]</scope>
    <source>
        <strain evidence="3 4">G-116</strain>
    </source>
</reference>
<feature type="domain" description="Ketoreductase" evidence="2">
    <location>
        <begin position="11"/>
        <end position="180"/>
    </location>
</feature>
<proteinExistence type="inferred from homology"/>
<dbReference type="EMBL" id="SRMF01000003">
    <property type="protein sequence ID" value="TGG93361.1"/>
    <property type="molecule type" value="Genomic_DNA"/>
</dbReference>
<dbReference type="SMART" id="SM00822">
    <property type="entry name" value="PKS_KR"/>
    <property type="match status" value="1"/>
</dbReference>
<dbReference type="PRINTS" id="PR00081">
    <property type="entry name" value="GDHRDH"/>
</dbReference>
<evidence type="ECO:0000256" key="1">
    <source>
        <dbReference type="ARBA" id="ARBA00006484"/>
    </source>
</evidence>
<comment type="caution">
    <text evidence="3">The sequence shown here is derived from an EMBL/GenBank/DDBJ whole genome shotgun (WGS) entry which is preliminary data.</text>
</comment>
<dbReference type="InterPro" id="IPR050259">
    <property type="entry name" value="SDR"/>
</dbReference>
<gene>
    <name evidence="3" type="ORF">E4656_09920</name>
</gene>
<evidence type="ECO:0000259" key="2">
    <source>
        <dbReference type="SMART" id="SM00822"/>
    </source>
</evidence>
<dbReference type="PANTHER" id="PTHR42879">
    <property type="entry name" value="3-OXOACYL-(ACYL-CARRIER-PROTEIN) REDUCTASE"/>
    <property type="match status" value="1"/>
</dbReference>
<dbReference type="InterPro" id="IPR002347">
    <property type="entry name" value="SDR_fam"/>
</dbReference>
<dbReference type="Proteomes" id="UP000297475">
    <property type="component" value="Unassembled WGS sequence"/>
</dbReference>
<dbReference type="InterPro" id="IPR020904">
    <property type="entry name" value="Sc_DH/Rdtase_CS"/>
</dbReference>